<comment type="caution">
    <text evidence="1">The sequence shown here is derived from an EMBL/GenBank/DDBJ whole genome shotgun (WGS) entry which is preliminary data.</text>
</comment>
<reference evidence="1" key="1">
    <citation type="submission" date="2019-08" db="EMBL/GenBank/DDBJ databases">
        <authorList>
            <person name="Kucharzyk K."/>
            <person name="Murdoch R.W."/>
            <person name="Higgins S."/>
            <person name="Loffler F."/>
        </authorList>
    </citation>
    <scope>NUCLEOTIDE SEQUENCE</scope>
</reference>
<gene>
    <name evidence="1" type="ORF">SDC9_200487</name>
</gene>
<evidence type="ECO:0000313" key="1">
    <source>
        <dbReference type="EMBL" id="MPN52824.1"/>
    </source>
</evidence>
<protein>
    <submittedName>
        <fullName evidence="1">Uncharacterized protein</fullName>
    </submittedName>
</protein>
<accession>A0A645IWT4</accession>
<proteinExistence type="predicted"/>
<name>A0A645IWT4_9ZZZZ</name>
<dbReference type="EMBL" id="VSSQ01119301">
    <property type="protein sequence ID" value="MPN52824.1"/>
    <property type="molecule type" value="Genomic_DNA"/>
</dbReference>
<organism evidence="1">
    <name type="scientific">bioreactor metagenome</name>
    <dbReference type="NCBI Taxonomy" id="1076179"/>
    <lineage>
        <taxon>unclassified sequences</taxon>
        <taxon>metagenomes</taxon>
        <taxon>ecological metagenomes</taxon>
    </lineage>
</organism>
<dbReference type="AlphaFoldDB" id="A0A645IWT4"/>
<sequence length="33" mass="3822">MNQDNVFHHPKSGSLNSFQSFFDTHVRLDDTLS</sequence>